<keyword evidence="8" id="KW-0456">Lyase</keyword>
<dbReference type="NCBIfam" id="NF038364">
    <property type="entry name" value="AglZ_HisF2_fam"/>
    <property type="match status" value="1"/>
</dbReference>
<comment type="catalytic activity">
    <reaction evidence="13">
        <text>5-[(5-phospho-1-deoxy-D-ribulos-1-ylimino)methylamino]-1-(5-phospho-beta-D-ribosyl)imidazole-4-carboxamide + L-glutamine = D-erythro-1-(imidazol-4-yl)glycerol 3-phosphate + 5-amino-1-(5-phospho-beta-D-ribosyl)imidazole-4-carboxamide + L-glutamate + H(+)</text>
        <dbReference type="Rhea" id="RHEA:24793"/>
        <dbReference type="ChEBI" id="CHEBI:15378"/>
        <dbReference type="ChEBI" id="CHEBI:29985"/>
        <dbReference type="ChEBI" id="CHEBI:58278"/>
        <dbReference type="ChEBI" id="CHEBI:58359"/>
        <dbReference type="ChEBI" id="CHEBI:58475"/>
        <dbReference type="ChEBI" id="CHEBI:58525"/>
        <dbReference type="EC" id="4.3.2.10"/>
    </reaction>
</comment>
<evidence type="ECO:0000256" key="1">
    <source>
        <dbReference type="ARBA" id="ARBA00005091"/>
    </source>
</evidence>
<dbReference type="PANTHER" id="PTHR21235">
    <property type="entry name" value="IMIDAZOLE GLYCEROL PHOSPHATE SYNTHASE SUBUNIT HISF/H IGP SYNTHASE SUBUNIT HISF/H"/>
    <property type="match status" value="1"/>
</dbReference>
<evidence type="ECO:0000313" key="15">
    <source>
        <dbReference type="EMBL" id="MFL0247333.1"/>
    </source>
</evidence>
<accession>A0ABW8T4G1</accession>
<evidence type="ECO:0000256" key="6">
    <source>
        <dbReference type="ARBA" id="ARBA00022605"/>
    </source>
</evidence>
<evidence type="ECO:0000256" key="13">
    <source>
        <dbReference type="ARBA" id="ARBA00047838"/>
    </source>
</evidence>
<dbReference type="EMBL" id="JBJHZZ010000005">
    <property type="protein sequence ID" value="MFL0247333.1"/>
    <property type="molecule type" value="Genomic_DNA"/>
</dbReference>
<evidence type="ECO:0000256" key="11">
    <source>
        <dbReference type="ARBA" id="ARBA00031409"/>
    </source>
</evidence>
<comment type="caution">
    <text evidence="15">The sequence shown here is derived from an EMBL/GenBank/DDBJ whole genome shotgun (WGS) entry which is preliminary data.</text>
</comment>
<gene>
    <name evidence="15" type="ORF">ACJDUG_10140</name>
</gene>
<dbReference type="EC" id="4.3.2.10" evidence="4"/>
<comment type="function">
    <text evidence="9">IGPS catalyzes the conversion of PRFAR and glutamine to IGP, AICAR and glutamate. The HisF subunit catalyzes the cyclization activity that produces IGP and AICAR from PRFAR using the ammonia provided by the HisH subunit.</text>
</comment>
<dbReference type="PANTHER" id="PTHR21235:SF2">
    <property type="entry name" value="IMIDAZOLE GLYCEROL PHOSPHATE SYNTHASE HISHF"/>
    <property type="match status" value="1"/>
</dbReference>
<comment type="subunit">
    <text evidence="3">Heterodimer of HisH and HisF.</text>
</comment>
<dbReference type="Proteomes" id="UP001623591">
    <property type="component" value="Unassembled WGS sequence"/>
</dbReference>
<dbReference type="SUPFAM" id="SSF51366">
    <property type="entry name" value="Ribulose-phoshate binding barrel"/>
    <property type="match status" value="1"/>
</dbReference>
<evidence type="ECO:0000256" key="14">
    <source>
        <dbReference type="RuleBase" id="RU003657"/>
    </source>
</evidence>
<keyword evidence="16" id="KW-1185">Reference proteome</keyword>
<dbReference type="InterPro" id="IPR013785">
    <property type="entry name" value="Aldolase_TIM"/>
</dbReference>
<dbReference type="InterPro" id="IPR011060">
    <property type="entry name" value="RibuloseP-bd_barrel"/>
</dbReference>
<keyword evidence="6 14" id="KW-0028">Amino-acid biosynthesis</keyword>
<protein>
    <recommendedName>
        <fullName evidence="5">Imidazole glycerol phosphate synthase subunit HisF</fullName>
        <ecNumber evidence="4">4.3.2.10</ecNumber>
    </recommendedName>
    <alternativeName>
        <fullName evidence="10">IGP synthase cyclase subunit</fullName>
    </alternativeName>
    <alternativeName>
        <fullName evidence="11">IGP synthase subunit HisF</fullName>
    </alternativeName>
    <alternativeName>
        <fullName evidence="12">ImGP synthase subunit HisF</fullName>
    </alternativeName>
</protein>
<evidence type="ECO:0000256" key="10">
    <source>
        <dbReference type="ARBA" id="ARBA00030264"/>
    </source>
</evidence>
<dbReference type="InterPro" id="IPR006062">
    <property type="entry name" value="His_biosynth"/>
</dbReference>
<evidence type="ECO:0000256" key="5">
    <source>
        <dbReference type="ARBA" id="ARBA00016318"/>
    </source>
</evidence>
<evidence type="ECO:0000256" key="12">
    <source>
        <dbReference type="ARBA" id="ARBA00032401"/>
    </source>
</evidence>
<evidence type="ECO:0000256" key="2">
    <source>
        <dbReference type="ARBA" id="ARBA00009667"/>
    </source>
</evidence>
<dbReference type="CDD" id="cd04731">
    <property type="entry name" value="HisF"/>
    <property type="match status" value="1"/>
</dbReference>
<reference evidence="15 16" key="1">
    <citation type="submission" date="2024-11" db="EMBL/GenBank/DDBJ databases">
        <authorList>
            <person name="Heng Y.C."/>
            <person name="Lim A.C.H."/>
            <person name="Lee J.K.Y."/>
            <person name="Kittelmann S."/>
        </authorList>
    </citation>
    <scope>NUCLEOTIDE SEQUENCE [LARGE SCALE GENOMIC DNA]</scope>
    <source>
        <strain evidence="15 16">WILCCON 0185</strain>
    </source>
</reference>
<sequence>MYRSRVIPCLLLKDKGLYKTIKFKSPRYLGDPINTLKLFNDKETDEIVVLDISATVSGKGPDFDYLKQLTKECFMPMCYGGGVTTIEQIEMLYKLGVEKVALNTALFTNPKLITDAAKNFGSQSIVASIDVKKGFFGSYSAYIMAGTKDTKLNPVEYAKKAEDLGAGEIFINSIDKDGVMNGYDYELIGKVSSAVNIPVVAIGGAGNLSDCVKAVDSGASAAAAGSLFVYYGPLKAVLINYPTQEELALGFSNDNK</sequence>
<comment type="pathway">
    <text evidence="1">Amino-acid biosynthesis; L-histidine biosynthesis; L-histidine from 5-phospho-alpha-D-ribose 1-diphosphate: step 5/9.</text>
</comment>
<dbReference type="Pfam" id="PF00977">
    <property type="entry name" value="His_biosynth"/>
    <property type="match status" value="1"/>
</dbReference>
<proteinExistence type="inferred from homology"/>
<dbReference type="InterPro" id="IPR004651">
    <property type="entry name" value="HisF"/>
</dbReference>
<evidence type="ECO:0000256" key="3">
    <source>
        <dbReference type="ARBA" id="ARBA00011152"/>
    </source>
</evidence>
<evidence type="ECO:0000256" key="9">
    <source>
        <dbReference type="ARBA" id="ARBA00025475"/>
    </source>
</evidence>
<organism evidence="15 16">
    <name type="scientific">Candidatus Clostridium stratigraminis</name>
    <dbReference type="NCBI Taxonomy" id="3381661"/>
    <lineage>
        <taxon>Bacteria</taxon>
        <taxon>Bacillati</taxon>
        <taxon>Bacillota</taxon>
        <taxon>Clostridia</taxon>
        <taxon>Eubacteriales</taxon>
        <taxon>Clostridiaceae</taxon>
        <taxon>Clostridium</taxon>
    </lineage>
</organism>
<keyword evidence="7 14" id="KW-0368">Histidine biosynthesis</keyword>
<evidence type="ECO:0000256" key="8">
    <source>
        <dbReference type="ARBA" id="ARBA00023239"/>
    </source>
</evidence>
<dbReference type="RefSeq" id="WP_406769786.1">
    <property type="nucleotide sequence ID" value="NZ_JBJHZZ010000005.1"/>
</dbReference>
<dbReference type="InterPro" id="IPR050064">
    <property type="entry name" value="IGPS_HisA/HisF"/>
</dbReference>
<evidence type="ECO:0000256" key="4">
    <source>
        <dbReference type="ARBA" id="ARBA00012809"/>
    </source>
</evidence>
<evidence type="ECO:0000313" key="16">
    <source>
        <dbReference type="Proteomes" id="UP001623591"/>
    </source>
</evidence>
<name>A0ABW8T4G1_9CLOT</name>
<evidence type="ECO:0000256" key="7">
    <source>
        <dbReference type="ARBA" id="ARBA00023102"/>
    </source>
</evidence>
<comment type="similarity">
    <text evidence="2 14">Belongs to the HisA/HisF family.</text>
</comment>
<dbReference type="Gene3D" id="3.20.20.70">
    <property type="entry name" value="Aldolase class I"/>
    <property type="match status" value="1"/>
</dbReference>